<dbReference type="InterPro" id="IPR011055">
    <property type="entry name" value="Dup_hybrid_motif"/>
</dbReference>
<proteinExistence type="predicted"/>
<protein>
    <submittedName>
        <fullName evidence="2">Peptidase family M23</fullName>
    </submittedName>
</protein>
<dbReference type="CDD" id="cd12797">
    <property type="entry name" value="M23_peptidase"/>
    <property type="match status" value="1"/>
</dbReference>
<dbReference type="Proteomes" id="UP000199183">
    <property type="component" value="Unassembled WGS sequence"/>
</dbReference>
<dbReference type="InterPro" id="IPR016047">
    <property type="entry name" value="M23ase_b-sheet_dom"/>
</dbReference>
<dbReference type="EMBL" id="FNRY01000002">
    <property type="protein sequence ID" value="SEC58171.1"/>
    <property type="molecule type" value="Genomic_DNA"/>
</dbReference>
<sequence length="159" mass="16340">MLAVTLILADAPAAAARAASDDAYGSWAWPVEHARAIDRDFEAPASPYGPGHRGIDVRARSGDELKAPANGVVRFAGIVVNRPVLTIEHANGVLSSYEAVDATVAVGDPVERGEVVGTVVDGPHCGAGCVHVGVRIDGAYVNPLLFLGGVPRAVLLPMG</sequence>
<organism evidence="2 3">
    <name type="scientific">Paramicrobacterium humi</name>
    <dbReference type="NCBI Taxonomy" id="640635"/>
    <lineage>
        <taxon>Bacteria</taxon>
        <taxon>Bacillati</taxon>
        <taxon>Actinomycetota</taxon>
        <taxon>Actinomycetes</taxon>
        <taxon>Micrococcales</taxon>
        <taxon>Microbacteriaceae</taxon>
        <taxon>Paramicrobacterium</taxon>
    </lineage>
</organism>
<name>A0A1H4TQ02_9MICO</name>
<dbReference type="SUPFAM" id="SSF51261">
    <property type="entry name" value="Duplicated hybrid motif"/>
    <property type="match status" value="1"/>
</dbReference>
<dbReference type="RefSeq" id="WP_245723744.1">
    <property type="nucleotide sequence ID" value="NZ_FNRY01000002.1"/>
</dbReference>
<dbReference type="PANTHER" id="PTHR21666">
    <property type="entry name" value="PEPTIDASE-RELATED"/>
    <property type="match status" value="1"/>
</dbReference>
<dbReference type="GO" id="GO:0004222">
    <property type="term" value="F:metalloendopeptidase activity"/>
    <property type="evidence" value="ECO:0007669"/>
    <property type="project" value="TreeGrafter"/>
</dbReference>
<accession>A0A1H4TQ02</accession>
<keyword evidence="3" id="KW-1185">Reference proteome</keyword>
<reference evidence="2 3" key="1">
    <citation type="submission" date="2016-10" db="EMBL/GenBank/DDBJ databases">
        <authorList>
            <person name="de Groot N.N."/>
        </authorList>
    </citation>
    <scope>NUCLEOTIDE SEQUENCE [LARGE SCALE GENOMIC DNA]</scope>
    <source>
        <strain evidence="2 3">DSM 21799</strain>
    </source>
</reference>
<dbReference type="PANTHER" id="PTHR21666:SF270">
    <property type="entry name" value="MUREIN HYDROLASE ACTIVATOR ENVC"/>
    <property type="match status" value="1"/>
</dbReference>
<dbReference type="STRING" id="640635.SAMN04489806_3271"/>
<evidence type="ECO:0000313" key="3">
    <source>
        <dbReference type="Proteomes" id="UP000199183"/>
    </source>
</evidence>
<dbReference type="Gene3D" id="2.70.70.10">
    <property type="entry name" value="Glucose Permease (Domain IIA)"/>
    <property type="match status" value="1"/>
</dbReference>
<dbReference type="InterPro" id="IPR050570">
    <property type="entry name" value="Cell_wall_metabolism_enzyme"/>
</dbReference>
<evidence type="ECO:0000313" key="2">
    <source>
        <dbReference type="EMBL" id="SEC58171.1"/>
    </source>
</evidence>
<dbReference type="Pfam" id="PF01551">
    <property type="entry name" value="Peptidase_M23"/>
    <property type="match status" value="1"/>
</dbReference>
<feature type="domain" description="M23ase beta-sheet core" evidence="1">
    <location>
        <begin position="51"/>
        <end position="143"/>
    </location>
</feature>
<gene>
    <name evidence="2" type="ORF">SAMN04489806_3271</name>
</gene>
<evidence type="ECO:0000259" key="1">
    <source>
        <dbReference type="Pfam" id="PF01551"/>
    </source>
</evidence>
<dbReference type="AlphaFoldDB" id="A0A1H4TQ02"/>